<name>A0A9W9C7J2_9PLEO</name>
<comment type="caution">
    <text evidence="1">The sequence shown here is derived from an EMBL/GenBank/DDBJ whole genome shotgun (WGS) entry which is preliminary data.</text>
</comment>
<dbReference type="Proteomes" id="UP001140513">
    <property type="component" value="Unassembled WGS sequence"/>
</dbReference>
<dbReference type="EMBL" id="JAPEUX010000007">
    <property type="protein sequence ID" value="KAJ4347970.1"/>
    <property type="molecule type" value="Genomic_DNA"/>
</dbReference>
<dbReference type="AlphaFoldDB" id="A0A9W9C7J2"/>
<dbReference type="RefSeq" id="XP_056067358.1">
    <property type="nucleotide sequence ID" value="XM_056218093.1"/>
</dbReference>
<evidence type="ECO:0000313" key="2">
    <source>
        <dbReference type="Proteomes" id="UP001140513"/>
    </source>
</evidence>
<proteinExistence type="predicted"/>
<gene>
    <name evidence="1" type="ORF">N0V89_009342</name>
</gene>
<evidence type="ECO:0000313" key="1">
    <source>
        <dbReference type="EMBL" id="KAJ4347970.1"/>
    </source>
</evidence>
<sequence>MFEWERFDLESPNGPPRIRIHNNEATKFRHNKHQRLPESVLDKWFTLCDNAVDLVSPGRALIRIDKTSEDLPGQFYVASIVNEKEGQDPTKQRIMPKEVHIKLPTVDARTYWMWMRRAYASLNAGEIVQVHCHVHDNVHYRNPREVHTAMFQNPQLWPAAILRAMPEGTGLLMPPWSDGNEVVWSMTRWPQLTQIRINGYYGKLRSRLNDPWLKDLPPRAEASAFLDAKDTPTFMSNEVTTLAHAMDTVFDYQVQVVRRAMMGDRKYSAEGREFESNLAELAAALKKTRLPFQSRKRDPEFQEIMWRFDQALKHSSAKLSRR</sequence>
<organism evidence="1 2">
    <name type="scientific">Didymosphaeria variabile</name>
    <dbReference type="NCBI Taxonomy" id="1932322"/>
    <lineage>
        <taxon>Eukaryota</taxon>
        <taxon>Fungi</taxon>
        <taxon>Dikarya</taxon>
        <taxon>Ascomycota</taxon>
        <taxon>Pezizomycotina</taxon>
        <taxon>Dothideomycetes</taxon>
        <taxon>Pleosporomycetidae</taxon>
        <taxon>Pleosporales</taxon>
        <taxon>Massarineae</taxon>
        <taxon>Didymosphaeriaceae</taxon>
        <taxon>Didymosphaeria</taxon>
    </lineage>
</organism>
<reference evidence="1" key="1">
    <citation type="submission" date="2022-10" db="EMBL/GenBank/DDBJ databases">
        <title>Tapping the CABI collections for fungal endophytes: first genome assemblies for Collariella, Neodidymelliopsis, Ascochyta clinopodiicola, Didymella pomorum, Didymosphaeria variabile, Neocosmospora piperis and Neocucurbitaria cava.</title>
        <authorList>
            <person name="Hill R."/>
        </authorList>
    </citation>
    <scope>NUCLEOTIDE SEQUENCE</scope>
    <source>
        <strain evidence="1">IMI 356815</strain>
    </source>
</reference>
<dbReference type="GeneID" id="80912872"/>
<keyword evidence="2" id="KW-1185">Reference proteome</keyword>
<accession>A0A9W9C7J2</accession>
<protein>
    <submittedName>
        <fullName evidence="1">Uncharacterized protein</fullName>
    </submittedName>
</protein>